<sequence length="77" mass="8707">VVALRFTSRRQAEKFTFFAALSQALFHAYFSEELSFTSARNSIACRLNEGRIIGANSSEASDNYTFQIVRSNFKQTS</sequence>
<feature type="non-terminal residue" evidence="1">
    <location>
        <position position="1"/>
    </location>
</feature>
<gene>
    <name evidence="1" type="ORF">PLESHI_14523</name>
</gene>
<dbReference type="EMBL" id="AQQO01000359">
    <property type="protein sequence ID" value="EON87464.1"/>
    <property type="molecule type" value="Genomic_DNA"/>
</dbReference>
<evidence type="ECO:0000313" key="2">
    <source>
        <dbReference type="Proteomes" id="UP000014012"/>
    </source>
</evidence>
<evidence type="ECO:0000313" key="1">
    <source>
        <dbReference type="EMBL" id="EON87464.1"/>
    </source>
</evidence>
<protein>
    <submittedName>
        <fullName evidence="1">Uncharacterized protein</fullName>
    </submittedName>
</protein>
<comment type="caution">
    <text evidence="1">The sequence shown here is derived from an EMBL/GenBank/DDBJ whole genome shotgun (WGS) entry which is preliminary data.</text>
</comment>
<organism evidence="1 2">
    <name type="scientific">Plesiomonas shigelloides 302-73</name>
    <dbReference type="NCBI Taxonomy" id="1315976"/>
    <lineage>
        <taxon>Bacteria</taxon>
        <taxon>Pseudomonadati</taxon>
        <taxon>Pseudomonadota</taxon>
        <taxon>Gammaproteobacteria</taxon>
        <taxon>Enterobacterales</taxon>
        <taxon>Enterobacteriaceae</taxon>
        <taxon>Plesiomonas</taxon>
    </lineage>
</organism>
<reference evidence="1 2" key="1">
    <citation type="journal article" date="2013" name="Genome Announc.">
        <title>Genome Sequence of Plesiomonas shigelloides Strain 302-73 (Serotype O1).</title>
        <authorList>
            <person name="Pique N."/>
            <person name="Aquilini E."/>
            <person name="Alioto T."/>
            <person name="Minana-Galbis D."/>
            <person name="Tomas J.M."/>
        </authorList>
    </citation>
    <scope>NUCLEOTIDE SEQUENCE [LARGE SCALE GENOMIC DNA]</scope>
    <source>
        <strain evidence="1 2">302-73</strain>
    </source>
</reference>
<dbReference type="HOGENOM" id="CLU_2627786_0_0_6"/>
<proteinExistence type="predicted"/>
<keyword evidence="2" id="KW-1185">Reference proteome</keyword>
<dbReference type="Proteomes" id="UP000014012">
    <property type="component" value="Unassembled WGS sequence"/>
</dbReference>
<dbReference type="AlphaFoldDB" id="R8AMB6"/>
<dbReference type="RefSeq" id="WP_010864500.1">
    <property type="nucleotide sequence ID" value="NZ_KB944511.1"/>
</dbReference>
<name>R8AMB6_PLESH</name>
<accession>R8AMB6</accession>